<dbReference type="EMBL" id="JAUNZN010000003">
    <property type="protein sequence ID" value="KAK4825242.1"/>
    <property type="molecule type" value="Genomic_DNA"/>
</dbReference>
<keyword evidence="2" id="KW-1185">Reference proteome</keyword>
<sequence length="72" mass="7798">MASLSFQGSGYTTRRAGTSRQWCGAGLLMPQDTVIKQESKLGSALEVSQTTDTYRSVVCHILDEVLMGTTVQ</sequence>
<gene>
    <name evidence="1" type="ORF">QYF61_025641</name>
</gene>
<evidence type="ECO:0000313" key="2">
    <source>
        <dbReference type="Proteomes" id="UP001333110"/>
    </source>
</evidence>
<evidence type="ECO:0000313" key="1">
    <source>
        <dbReference type="EMBL" id="KAK4825242.1"/>
    </source>
</evidence>
<dbReference type="AlphaFoldDB" id="A0AAN7S1R5"/>
<proteinExistence type="predicted"/>
<protein>
    <submittedName>
        <fullName evidence="1">Uncharacterized protein</fullName>
    </submittedName>
</protein>
<comment type="caution">
    <text evidence="1">The sequence shown here is derived from an EMBL/GenBank/DDBJ whole genome shotgun (WGS) entry which is preliminary data.</text>
</comment>
<organism evidence="1 2">
    <name type="scientific">Mycteria americana</name>
    <name type="common">Wood stork</name>
    <dbReference type="NCBI Taxonomy" id="33587"/>
    <lineage>
        <taxon>Eukaryota</taxon>
        <taxon>Metazoa</taxon>
        <taxon>Chordata</taxon>
        <taxon>Craniata</taxon>
        <taxon>Vertebrata</taxon>
        <taxon>Euteleostomi</taxon>
        <taxon>Archelosauria</taxon>
        <taxon>Archosauria</taxon>
        <taxon>Dinosauria</taxon>
        <taxon>Saurischia</taxon>
        <taxon>Theropoda</taxon>
        <taxon>Coelurosauria</taxon>
        <taxon>Aves</taxon>
        <taxon>Neognathae</taxon>
        <taxon>Neoaves</taxon>
        <taxon>Aequornithes</taxon>
        <taxon>Ciconiiformes</taxon>
        <taxon>Ciconiidae</taxon>
        <taxon>Mycteria</taxon>
    </lineage>
</organism>
<accession>A0AAN7S1R5</accession>
<name>A0AAN7S1R5_MYCAM</name>
<dbReference type="Proteomes" id="UP001333110">
    <property type="component" value="Unassembled WGS sequence"/>
</dbReference>
<reference evidence="1 2" key="1">
    <citation type="journal article" date="2023" name="J. Hered.">
        <title>Chromosome-level genome of the wood stork (Mycteria americana) provides insight into avian chromosome evolution.</title>
        <authorList>
            <person name="Flamio R. Jr."/>
            <person name="Ramstad K.M."/>
        </authorList>
    </citation>
    <scope>NUCLEOTIDE SEQUENCE [LARGE SCALE GENOMIC DNA]</scope>
    <source>
        <strain evidence="1">JAX WOST 10</strain>
    </source>
</reference>